<dbReference type="PANTHER" id="PTHR38479">
    <property type="entry name" value="LMO0824 PROTEIN"/>
    <property type="match status" value="1"/>
</dbReference>
<evidence type="ECO:0000313" key="1">
    <source>
        <dbReference type="EMBL" id="WXG66739.1"/>
    </source>
</evidence>
<dbReference type="Proteomes" id="UP001432000">
    <property type="component" value="Chromosome"/>
</dbReference>
<dbReference type="RefSeq" id="WP_338886182.1">
    <property type="nucleotide sequence ID" value="NZ_CP147846.1"/>
</dbReference>
<dbReference type="EMBL" id="CP147846">
    <property type="protein sequence ID" value="WXG66739.1"/>
    <property type="molecule type" value="Genomic_DNA"/>
</dbReference>
<reference evidence="1 2" key="1">
    <citation type="submission" date="2024-03" db="EMBL/GenBank/DDBJ databases">
        <title>Natural products discovery in diverse microorganisms through a two-stage MS feature dereplication strategy.</title>
        <authorList>
            <person name="Zhang R."/>
        </authorList>
    </citation>
    <scope>NUCLEOTIDE SEQUENCE [LARGE SCALE GENOMIC DNA]</scope>
    <source>
        <strain evidence="1 2">18930</strain>
    </source>
</reference>
<proteinExistence type="predicted"/>
<accession>A0ABZ2PDD8</accession>
<dbReference type="PANTHER" id="PTHR38479:SF2">
    <property type="entry name" value="WINGED HELIX DNA-BINDING DOMAIN-CONTAINING PROTEIN"/>
    <property type="match status" value="1"/>
</dbReference>
<sequence>MGRSPALSNRAVGVATLARQHLLERAEMPAESMVGHLLGMQAQAPFPPYFGLWSRIVAFRAEELAGLIENARVVRIVLMRGTVHLVTAADAAFLRPLVQPILDADLRTNTQHRQALAGVDAATVAVIGRELFADGPLGHSELGESLARRFPDASPSSLVHAVRNLIPLVQVPPRAVWGKSGHVRLMPLEKWTGVDVETNPSPERMLLRYLAAFGPASVADAQSWSGLTRLGEVMERVRPQLITFTSESGAELFDLPDASRPELDTRMPVRIIAAFDNLLLSHADRSRVITADSRAKLFTRNGVFPPVVLVDGQVAGEVKLTREKARSLITVVPYRRLSKAHQATVAAEARRMSKFAAPAAAEHEVTFAEVV</sequence>
<dbReference type="GO" id="GO:0003677">
    <property type="term" value="F:DNA binding"/>
    <property type="evidence" value="ECO:0007669"/>
    <property type="project" value="UniProtKB-KW"/>
</dbReference>
<protein>
    <submittedName>
        <fullName evidence="1">Winged helix DNA-binding domain-containing protein</fullName>
    </submittedName>
</protein>
<organism evidence="1 2">
    <name type="scientific">Rhodococcus sovatensis</name>
    <dbReference type="NCBI Taxonomy" id="1805840"/>
    <lineage>
        <taxon>Bacteria</taxon>
        <taxon>Bacillati</taxon>
        <taxon>Actinomycetota</taxon>
        <taxon>Actinomycetes</taxon>
        <taxon>Mycobacteriales</taxon>
        <taxon>Nocardiaceae</taxon>
        <taxon>Rhodococcus</taxon>
    </lineage>
</organism>
<dbReference type="InterPro" id="IPR009351">
    <property type="entry name" value="AlkZ-like"/>
</dbReference>
<keyword evidence="2" id="KW-1185">Reference proteome</keyword>
<evidence type="ECO:0000313" key="2">
    <source>
        <dbReference type="Proteomes" id="UP001432000"/>
    </source>
</evidence>
<gene>
    <name evidence="1" type="ORF">WDS16_15770</name>
</gene>
<name>A0ABZ2PDD8_9NOCA</name>
<keyword evidence="1" id="KW-0238">DNA-binding</keyword>
<dbReference type="Pfam" id="PF06224">
    <property type="entry name" value="AlkZ-like"/>
    <property type="match status" value="1"/>
</dbReference>